<dbReference type="Proteomes" id="UP001206925">
    <property type="component" value="Unassembled WGS sequence"/>
</dbReference>
<dbReference type="PROSITE" id="PS51367">
    <property type="entry name" value="THAUMATIN_2"/>
    <property type="match status" value="1"/>
</dbReference>
<dbReference type="Pfam" id="PF00314">
    <property type="entry name" value="Thaumatin"/>
    <property type="match status" value="1"/>
</dbReference>
<evidence type="ECO:0000256" key="1">
    <source>
        <dbReference type="PIRSR" id="PIRSR002703-1"/>
    </source>
</evidence>
<dbReference type="InterPro" id="IPR037176">
    <property type="entry name" value="Osmotin/thaumatin-like_sf"/>
</dbReference>
<feature type="signal peptide" evidence="2">
    <location>
        <begin position="1"/>
        <end position="23"/>
    </location>
</feature>
<organism evidence="3 4">
    <name type="scientific">Ambrosia artemisiifolia</name>
    <name type="common">Common ragweed</name>
    <dbReference type="NCBI Taxonomy" id="4212"/>
    <lineage>
        <taxon>Eukaryota</taxon>
        <taxon>Viridiplantae</taxon>
        <taxon>Streptophyta</taxon>
        <taxon>Embryophyta</taxon>
        <taxon>Tracheophyta</taxon>
        <taxon>Spermatophyta</taxon>
        <taxon>Magnoliopsida</taxon>
        <taxon>eudicotyledons</taxon>
        <taxon>Gunneridae</taxon>
        <taxon>Pentapetalae</taxon>
        <taxon>asterids</taxon>
        <taxon>campanulids</taxon>
        <taxon>Asterales</taxon>
        <taxon>Asteraceae</taxon>
        <taxon>Asteroideae</taxon>
        <taxon>Heliantheae alliance</taxon>
        <taxon>Heliantheae</taxon>
        <taxon>Ambrosia</taxon>
    </lineage>
</organism>
<feature type="disulfide bond" evidence="1">
    <location>
        <begin position="95"/>
        <end position="102"/>
    </location>
</feature>
<comment type="caution">
    <text evidence="3">The sequence shown here is derived from an EMBL/GenBank/DDBJ whole genome shotgun (WGS) entry which is preliminary data.</text>
</comment>
<dbReference type="SMART" id="SM00205">
    <property type="entry name" value="THN"/>
    <property type="match status" value="1"/>
</dbReference>
<proteinExistence type="predicted"/>
<protein>
    <recommendedName>
        <fullName evidence="5">Thaumatin-like protein</fullName>
    </recommendedName>
</protein>
<sequence length="116" mass="12359">MKHKQTLFQSFLLFCFFFSNGNGASQTTITVVNDCGFTVWPAISGSPDLDITGFELTEGSSRSFQTPANGTGRLWGRTGCSFNGSGHGSCKIGDCGSGQMECNGMMSVSMMAIIYP</sequence>
<evidence type="ECO:0000256" key="2">
    <source>
        <dbReference type="SAM" id="SignalP"/>
    </source>
</evidence>
<dbReference type="PIRSF" id="PIRSF002703">
    <property type="entry name" value="Thaumatin"/>
    <property type="match status" value="1"/>
</dbReference>
<evidence type="ECO:0000313" key="3">
    <source>
        <dbReference type="EMBL" id="KAI7742569.1"/>
    </source>
</evidence>
<dbReference type="InterPro" id="IPR001938">
    <property type="entry name" value="Thaumatin"/>
</dbReference>
<reference evidence="3" key="1">
    <citation type="submission" date="2022-06" db="EMBL/GenBank/DDBJ databases">
        <title>Uncovering the hologenomic basis of an extraordinary plant invasion.</title>
        <authorList>
            <person name="Bieker V.C."/>
            <person name="Martin M.D."/>
            <person name="Gilbert T."/>
            <person name="Hodgins K."/>
            <person name="Battlay P."/>
            <person name="Petersen B."/>
            <person name="Wilson J."/>
        </authorList>
    </citation>
    <scope>NUCLEOTIDE SEQUENCE</scope>
    <source>
        <strain evidence="3">AA19_3_7</strain>
        <tissue evidence="3">Leaf</tissue>
    </source>
</reference>
<keyword evidence="4" id="KW-1185">Reference proteome</keyword>
<evidence type="ECO:0000313" key="4">
    <source>
        <dbReference type="Proteomes" id="UP001206925"/>
    </source>
</evidence>
<dbReference type="SUPFAM" id="SSF49870">
    <property type="entry name" value="Osmotin, thaumatin-like protein"/>
    <property type="match status" value="1"/>
</dbReference>
<dbReference type="AlphaFoldDB" id="A0AAD5GIL8"/>
<name>A0AAD5GIL8_AMBAR</name>
<dbReference type="Gene3D" id="2.60.110.10">
    <property type="entry name" value="Thaumatin"/>
    <property type="match status" value="1"/>
</dbReference>
<feature type="chain" id="PRO_5042144275" description="Thaumatin-like protein" evidence="2">
    <location>
        <begin position="24"/>
        <end position="116"/>
    </location>
</feature>
<dbReference type="PANTHER" id="PTHR31048">
    <property type="entry name" value="OS03G0233200 PROTEIN"/>
    <property type="match status" value="1"/>
</dbReference>
<dbReference type="PRINTS" id="PR00347">
    <property type="entry name" value="THAUMATIN"/>
</dbReference>
<keyword evidence="1" id="KW-1015">Disulfide bond</keyword>
<evidence type="ECO:0008006" key="5">
    <source>
        <dbReference type="Google" id="ProtNLM"/>
    </source>
</evidence>
<dbReference type="EMBL" id="JAMZMK010007957">
    <property type="protein sequence ID" value="KAI7742569.1"/>
    <property type="molecule type" value="Genomic_DNA"/>
</dbReference>
<accession>A0AAD5GIL8</accession>
<gene>
    <name evidence="3" type="ORF">M8C21_011603</name>
</gene>
<keyword evidence="2" id="KW-0732">Signal</keyword>
<feature type="disulfide bond" evidence="1">
    <location>
        <begin position="80"/>
        <end position="90"/>
    </location>
</feature>